<proteinExistence type="predicted"/>
<evidence type="ECO:0000313" key="2">
    <source>
        <dbReference type="Proteomes" id="UP000004105"/>
    </source>
</evidence>
<organism evidence="1 2">
    <name type="scientific">Neisseria bacilliformis ATCC BAA-1200</name>
    <dbReference type="NCBI Taxonomy" id="888742"/>
    <lineage>
        <taxon>Bacteria</taxon>
        <taxon>Pseudomonadati</taxon>
        <taxon>Pseudomonadota</taxon>
        <taxon>Betaproteobacteria</taxon>
        <taxon>Neisseriales</taxon>
        <taxon>Neisseriaceae</taxon>
        <taxon>Neisseria</taxon>
    </lineage>
</organism>
<keyword evidence="2" id="KW-1185">Reference proteome</keyword>
<sequence>MPFSFSPVWVNTPFRCFQTACPCGSGRLKRNGLAVNVLADGVFNAW</sequence>
<reference evidence="1 2" key="1">
    <citation type="submission" date="2011-02" db="EMBL/GenBank/DDBJ databases">
        <authorList>
            <person name="Muzny D."/>
            <person name="Qin X."/>
            <person name="Deng J."/>
            <person name="Jiang H."/>
            <person name="Liu Y."/>
            <person name="Qu J."/>
            <person name="Song X.-Z."/>
            <person name="Zhang L."/>
            <person name="Thornton R."/>
            <person name="Coyle M."/>
            <person name="Francisco L."/>
            <person name="Jackson L."/>
            <person name="Javaid M."/>
            <person name="Korchina V."/>
            <person name="Kovar C."/>
            <person name="Mata R."/>
            <person name="Mathew T."/>
            <person name="Ngo R."/>
            <person name="Nguyen L."/>
            <person name="Nguyen N."/>
            <person name="Okwuonu G."/>
            <person name="Ongeri F."/>
            <person name="Pham C."/>
            <person name="Simmons D."/>
            <person name="Wilczek-Boney K."/>
            <person name="Hale W."/>
            <person name="Jakkamsetti A."/>
            <person name="Pham P."/>
            <person name="Ruth R."/>
            <person name="San Lucas F."/>
            <person name="Warren J."/>
            <person name="Zhang J."/>
            <person name="Zhao Z."/>
            <person name="Zhou C."/>
            <person name="Zhu D."/>
            <person name="Lee S."/>
            <person name="Bess C."/>
            <person name="Blankenburg K."/>
            <person name="Forbes L."/>
            <person name="Fu Q."/>
            <person name="Gubbala S."/>
            <person name="Hirani K."/>
            <person name="Jayaseelan J.C."/>
            <person name="Lara F."/>
            <person name="Munidasa M."/>
            <person name="Palculict T."/>
            <person name="Patil S."/>
            <person name="Pu L.-L."/>
            <person name="Saada N."/>
            <person name="Tang L."/>
            <person name="Weissenberger G."/>
            <person name="Zhu Y."/>
            <person name="Hemphill L."/>
            <person name="Shang Y."/>
            <person name="Youmans B."/>
            <person name="Ayvaz T."/>
            <person name="Ross M."/>
            <person name="Santibanez J."/>
            <person name="Aqrawi P."/>
            <person name="Gross S."/>
            <person name="Joshi V."/>
            <person name="Fowler G."/>
            <person name="Nazareth L."/>
            <person name="Reid J."/>
            <person name="Worley K."/>
            <person name="Petrosino J."/>
            <person name="Highlander S."/>
            <person name="Gibbs R."/>
        </authorList>
    </citation>
    <scope>NUCLEOTIDE SEQUENCE [LARGE SCALE GENOMIC DNA]</scope>
    <source>
        <strain evidence="1 2">ATCC BAA-1200</strain>
    </source>
</reference>
<dbReference type="Proteomes" id="UP000004105">
    <property type="component" value="Unassembled WGS sequence"/>
</dbReference>
<dbReference type="HOGENOM" id="CLU_3186192_0_0_4"/>
<name>F2BAS6_9NEIS</name>
<dbReference type="EMBL" id="AFAY01000015">
    <property type="protein sequence ID" value="EGF11488.1"/>
    <property type="molecule type" value="Genomic_DNA"/>
</dbReference>
<comment type="caution">
    <text evidence="1">The sequence shown here is derived from an EMBL/GenBank/DDBJ whole genome shotgun (WGS) entry which is preliminary data.</text>
</comment>
<evidence type="ECO:0000313" key="1">
    <source>
        <dbReference type="EMBL" id="EGF11488.1"/>
    </source>
</evidence>
<accession>F2BAS6</accession>
<dbReference type="AlphaFoldDB" id="F2BAS6"/>
<protein>
    <submittedName>
        <fullName evidence="1">Uncharacterized protein</fullName>
    </submittedName>
</protein>
<gene>
    <name evidence="1" type="ORF">HMPREF9123_0830</name>
</gene>